<reference evidence="3 4" key="1">
    <citation type="submission" date="2017-01" db="EMBL/GenBank/DDBJ databases">
        <title>Genomic analysis of Xuhuaishuia manganoxidans DY6-4.</title>
        <authorList>
            <person name="Wang X."/>
        </authorList>
    </citation>
    <scope>NUCLEOTIDE SEQUENCE [LARGE SCALE GENOMIC DNA]</scope>
    <source>
        <strain evidence="3 4">DY6-4</strain>
    </source>
</reference>
<evidence type="ECO:0000313" key="3">
    <source>
        <dbReference type="EMBL" id="APX88890.1"/>
    </source>
</evidence>
<dbReference type="SUPFAM" id="SSF53756">
    <property type="entry name" value="UDP-Glycosyltransferase/glycogen phosphorylase"/>
    <property type="match status" value="1"/>
</dbReference>
<accession>A0A1U7DFW1</accession>
<organism evidence="3 4">
    <name type="scientific">Brevirhabdus pacifica</name>
    <dbReference type="NCBI Taxonomy" id="1267768"/>
    <lineage>
        <taxon>Bacteria</taxon>
        <taxon>Pseudomonadati</taxon>
        <taxon>Pseudomonadota</taxon>
        <taxon>Alphaproteobacteria</taxon>
        <taxon>Rhodobacterales</taxon>
        <taxon>Paracoccaceae</taxon>
        <taxon>Brevirhabdus</taxon>
    </lineage>
</organism>
<dbReference type="Proteomes" id="UP000187266">
    <property type="component" value="Chromosome"/>
</dbReference>
<dbReference type="GO" id="GO:0016757">
    <property type="term" value="F:glycosyltransferase activity"/>
    <property type="evidence" value="ECO:0007669"/>
    <property type="project" value="UniProtKB-KW"/>
</dbReference>
<evidence type="ECO:0000256" key="2">
    <source>
        <dbReference type="ARBA" id="ARBA00022679"/>
    </source>
</evidence>
<dbReference type="CDD" id="cd03801">
    <property type="entry name" value="GT4_PimA-like"/>
    <property type="match status" value="1"/>
</dbReference>
<evidence type="ECO:0000313" key="4">
    <source>
        <dbReference type="Proteomes" id="UP000187266"/>
    </source>
</evidence>
<sequence length="369" mass="39849">MAPARGAARGGYESANLRLSLLLRSCGAEVLPLAYPPTLGLGAVAKLLRYRKGFAGLRRDLAAEAGRGDEGAASPRLVHFTPLFRQFALQELRLLRQARAAGFGVVLDLRAGNKLRDHDRFGPAYRALLAACLRQAHVIAHEGQEQAAAWQRLAPGKPLAWLPNFVSTAEREGARPERDAGVVRLVHLGTVSPAKGVDDAIAVADALVGLGLRVRFDVIGRAAPGYGAELQTRCRTRPWVRLHGPMSPQAARPLLDRAQVFLFLTRWRGEGQSNALTEAMARGCVPVVTRHGFNASVVGDCGVLVGNRGDHGPIAARIARLIHQDGGRARAVMARRAIARVEARFTEAAVLPILLDLYRQSTRAAEKDR</sequence>
<dbReference type="PANTHER" id="PTHR12526:SF510">
    <property type="entry name" value="D-INOSITOL 3-PHOSPHATE GLYCOSYLTRANSFERASE"/>
    <property type="match status" value="1"/>
</dbReference>
<evidence type="ECO:0008006" key="5">
    <source>
        <dbReference type="Google" id="ProtNLM"/>
    </source>
</evidence>
<protein>
    <recommendedName>
        <fullName evidence="5">Glycosyltransferase involved in cell wall biosynthesis</fullName>
    </recommendedName>
</protein>
<dbReference type="PANTHER" id="PTHR12526">
    <property type="entry name" value="GLYCOSYLTRANSFERASE"/>
    <property type="match status" value="1"/>
</dbReference>
<dbReference type="STRING" id="1267768.BV394_03390"/>
<dbReference type="EMBL" id="CP019124">
    <property type="protein sequence ID" value="APX88890.1"/>
    <property type="molecule type" value="Genomic_DNA"/>
</dbReference>
<gene>
    <name evidence="3" type="ORF">BV394_03390</name>
</gene>
<dbReference type="AlphaFoldDB" id="A0A1U7DFW1"/>
<keyword evidence="1" id="KW-0328">Glycosyltransferase</keyword>
<keyword evidence="2" id="KW-0808">Transferase</keyword>
<proteinExistence type="predicted"/>
<dbReference type="Pfam" id="PF13692">
    <property type="entry name" value="Glyco_trans_1_4"/>
    <property type="match status" value="1"/>
</dbReference>
<keyword evidence="4" id="KW-1185">Reference proteome</keyword>
<name>A0A1U7DFW1_9RHOB</name>
<evidence type="ECO:0000256" key="1">
    <source>
        <dbReference type="ARBA" id="ARBA00022676"/>
    </source>
</evidence>
<dbReference type="Gene3D" id="3.40.50.2000">
    <property type="entry name" value="Glycogen Phosphorylase B"/>
    <property type="match status" value="1"/>
</dbReference>
<dbReference type="OrthoDB" id="9790710at2"/>